<dbReference type="Proteomes" id="UP001519272">
    <property type="component" value="Unassembled WGS sequence"/>
</dbReference>
<organism evidence="1 2">
    <name type="scientific">Paenibacillus turicensis</name>
    <dbReference type="NCBI Taxonomy" id="160487"/>
    <lineage>
        <taxon>Bacteria</taxon>
        <taxon>Bacillati</taxon>
        <taxon>Bacillota</taxon>
        <taxon>Bacilli</taxon>
        <taxon>Bacillales</taxon>
        <taxon>Paenibacillaceae</taxon>
        <taxon>Paenibacillus</taxon>
    </lineage>
</organism>
<evidence type="ECO:0000313" key="1">
    <source>
        <dbReference type="EMBL" id="MBP1905193.1"/>
    </source>
</evidence>
<reference evidence="1 2" key="1">
    <citation type="submission" date="2021-03" db="EMBL/GenBank/DDBJ databases">
        <title>Genomic Encyclopedia of Type Strains, Phase IV (KMG-IV): sequencing the most valuable type-strain genomes for metagenomic binning, comparative biology and taxonomic classification.</title>
        <authorList>
            <person name="Goeker M."/>
        </authorList>
    </citation>
    <scope>NUCLEOTIDE SEQUENCE [LARGE SCALE GENOMIC DNA]</scope>
    <source>
        <strain evidence="1 2">DSM 14349</strain>
    </source>
</reference>
<proteinExistence type="predicted"/>
<protein>
    <recommendedName>
        <fullName evidence="3">Group-specific protein</fullName>
    </recommendedName>
</protein>
<evidence type="ECO:0000313" key="2">
    <source>
        <dbReference type="Proteomes" id="UP001519272"/>
    </source>
</evidence>
<name>A0ABS4FRI4_9BACL</name>
<evidence type="ECO:0008006" key="3">
    <source>
        <dbReference type="Google" id="ProtNLM"/>
    </source>
</evidence>
<accession>A0ABS4FRI4</accession>
<keyword evidence="2" id="KW-1185">Reference proteome</keyword>
<dbReference type="EMBL" id="JAGGKG010000007">
    <property type="protein sequence ID" value="MBP1905193.1"/>
    <property type="molecule type" value="Genomic_DNA"/>
</dbReference>
<dbReference type="RefSeq" id="WP_210088830.1">
    <property type="nucleotide sequence ID" value="NZ_JAGGKG010000007.1"/>
</dbReference>
<gene>
    <name evidence="1" type="ORF">J2Z32_001821</name>
</gene>
<comment type="caution">
    <text evidence="1">The sequence shown here is derived from an EMBL/GenBank/DDBJ whole genome shotgun (WGS) entry which is preliminary data.</text>
</comment>
<sequence length="209" mass="25455">MANPSSNKKKIRGWRRRIKQIDQWKQRFIDLDMEEMFRSNRDYVKLWIDPFFRLTRRNPPIWYSRLLLEAMIEVYQSWYQQMKRLDEPFYLKIWLYHPNFINSQIVVAFRDCLHFYDNTFEKSNDKRDFPSQLYGKIASLQDFKWELALESEYYRLTELQEDVTMGLRTDKSIEAIKNKAYKDETVKLSTGEDTVYSVKLGDVWLGELI</sequence>